<dbReference type="GeneID" id="30994376"/>
<keyword evidence="5 10" id="KW-0256">Endoplasmic reticulum</keyword>
<feature type="transmembrane region" description="Helical" evidence="10">
    <location>
        <begin position="104"/>
        <end position="122"/>
    </location>
</feature>
<evidence type="ECO:0000256" key="9">
    <source>
        <dbReference type="ARBA" id="ARBA00023136"/>
    </source>
</evidence>
<dbReference type="GO" id="GO:0000139">
    <property type="term" value="C:Golgi membrane"/>
    <property type="evidence" value="ECO:0007669"/>
    <property type="project" value="UniProtKB-SubCell"/>
</dbReference>
<dbReference type="Pfam" id="PF04161">
    <property type="entry name" value="Arv1"/>
    <property type="match status" value="1"/>
</dbReference>
<evidence type="ECO:0000256" key="7">
    <source>
        <dbReference type="ARBA" id="ARBA00023055"/>
    </source>
</evidence>
<evidence type="ECO:0000256" key="8">
    <source>
        <dbReference type="ARBA" id="ARBA00023098"/>
    </source>
</evidence>
<dbReference type="PANTHER" id="PTHR14467">
    <property type="entry name" value="ARV1"/>
    <property type="match status" value="1"/>
</dbReference>
<protein>
    <recommendedName>
        <fullName evidence="10">Protein ARV</fullName>
    </recommendedName>
</protein>
<comment type="function">
    <text evidence="10">Regulates also the sphingolipid metabolism.</text>
</comment>
<name>A0A1E4RG44_9ASCO</name>
<evidence type="ECO:0000256" key="2">
    <source>
        <dbReference type="ARBA" id="ARBA00009187"/>
    </source>
</evidence>
<dbReference type="PANTHER" id="PTHR14467:SF0">
    <property type="entry name" value="PROTEIN ARV1"/>
    <property type="match status" value="1"/>
</dbReference>
<dbReference type="GO" id="GO:0016125">
    <property type="term" value="P:sterol metabolic process"/>
    <property type="evidence" value="ECO:0007669"/>
    <property type="project" value="UniProtKB-UniRule"/>
</dbReference>
<comment type="similarity">
    <text evidence="2 10">Belongs to the ARV1 family.</text>
</comment>
<evidence type="ECO:0000256" key="6">
    <source>
        <dbReference type="ARBA" id="ARBA00022989"/>
    </source>
</evidence>
<reference evidence="12" key="1">
    <citation type="submission" date="2016-05" db="EMBL/GenBank/DDBJ databases">
        <title>Comparative genomics of biotechnologically important yeasts.</title>
        <authorList>
            <consortium name="DOE Joint Genome Institute"/>
            <person name="Riley R."/>
            <person name="Haridas S."/>
            <person name="Wolfe K.H."/>
            <person name="Lopes M.R."/>
            <person name="Hittinger C.T."/>
            <person name="Goker M."/>
            <person name="Salamov A."/>
            <person name="Wisecaver J."/>
            <person name="Long T.M."/>
            <person name="Aerts A.L."/>
            <person name="Barry K."/>
            <person name="Choi C."/>
            <person name="Clum A."/>
            <person name="Coughlan A.Y."/>
            <person name="Deshpande S."/>
            <person name="Douglass A.P."/>
            <person name="Hanson S.J."/>
            <person name="Klenk H.-P."/>
            <person name="Labutti K."/>
            <person name="Lapidus A."/>
            <person name="Lindquist E."/>
            <person name="Lipzen A."/>
            <person name="Meier-Kolthoff J.P."/>
            <person name="Ohm R.A."/>
            <person name="Otillar R.P."/>
            <person name="Pangilinan J."/>
            <person name="Peng Y."/>
            <person name="Rokas A."/>
            <person name="Rosa C.A."/>
            <person name="Scheuner C."/>
            <person name="Sibirny A.A."/>
            <person name="Slot J.C."/>
            <person name="Stielow J.B."/>
            <person name="Sun H."/>
            <person name="Kurtzman C.P."/>
            <person name="Blackwell M."/>
            <person name="Grigoriev I.V."/>
            <person name="Jeffries T.W."/>
        </authorList>
    </citation>
    <scope>NUCLEOTIDE SEQUENCE [LARGE SCALE GENOMIC DNA]</scope>
    <source>
        <strain evidence="12">NRRL Y-1933</strain>
    </source>
</reference>
<dbReference type="OrthoDB" id="2192830at2759"/>
<dbReference type="RefSeq" id="XP_020075258.1">
    <property type="nucleotide sequence ID" value="XM_020219826.1"/>
</dbReference>
<evidence type="ECO:0000256" key="10">
    <source>
        <dbReference type="RuleBase" id="RU368065"/>
    </source>
</evidence>
<keyword evidence="10" id="KW-0333">Golgi apparatus</keyword>
<dbReference type="STRING" id="984485.A0A1E4RG44"/>
<keyword evidence="10" id="KW-0746">Sphingolipid metabolism</keyword>
<evidence type="ECO:0000256" key="4">
    <source>
        <dbReference type="ARBA" id="ARBA00022692"/>
    </source>
</evidence>
<evidence type="ECO:0000256" key="3">
    <source>
        <dbReference type="ARBA" id="ARBA00022448"/>
    </source>
</evidence>
<feature type="transmembrane region" description="Helical" evidence="10">
    <location>
        <begin position="187"/>
        <end position="214"/>
    </location>
</feature>
<keyword evidence="6 10" id="KW-1133">Transmembrane helix</keyword>
<feature type="transmembrane region" description="Helical" evidence="10">
    <location>
        <begin position="142"/>
        <end position="167"/>
    </location>
</feature>
<dbReference type="GO" id="GO:0097036">
    <property type="term" value="P:regulation of plasma membrane sterol distribution"/>
    <property type="evidence" value="ECO:0007669"/>
    <property type="project" value="UniProtKB-UniRule"/>
</dbReference>
<dbReference type="GO" id="GO:0006665">
    <property type="term" value="P:sphingolipid metabolic process"/>
    <property type="evidence" value="ECO:0007669"/>
    <property type="project" value="UniProtKB-UniRule"/>
</dbReference>
<keyword evidence="3 10" id="KW-0813">Transport</keyword>
<organism evidence="11 12">
    <name type="scientific">Hyphopichia burtonii NRRL Y-1933</name>
    <dbReference type="NCBI Taxonomy" id="984485"/>
    <lineage>
        <taxon>Eukaryota</taxon>
        <taxon>Fungi</taxon>
        <taxon>Dikarya</taxon>
        <taxon>Ascomycota</taxon>
        <taxon>Saccharomycotina</taxon>
        <taxon>Pichiomycetes</taxon>
        <taxon>Debaryomycetaceae</taxon>
        <taxon>Hyphopichia</taxon>
    </lineage>
</organism>
<feature type="transmembrane region" description="Helical" evidence="10">
    <location>
        <begin position="248"/>
        <end position="274"/>
    </location>
</feature>
<evidence type="ECO:0000256" key="5">
    <source>
        <dbReference type="ARBA" id="ARBA00022824"/>
    </source>
</evidence>
<keyword evidence="12" id="KW-1185">Reference proteome</keyword>
<keyword evidence="7 10" id="KW-0445">Lipid transport</keyword>
<dbReference type="GO" id="GO:0005789">
    <property type="term" value="C:endoplasmic reticulum membrane"/>
    <property type="evidence" value="ECO:0007669"/>
    <property type="project" value="UniProtKB-SubCell"/>
</dbReference>
<dbReference type="GO" id="GO:0032366">
    <property type="term" value="P:intracellular sterol transport"/>
    <property type="evidence" value="ECO:0007669"/>
    <property type="project" value="UniProtKB-UniRule"/>
</dbReference>
<dbReference type="EMBL" id="KV454543">
    <property type="protein sequence ID" value="ODV66191.1"/>
    <property type="molecule type" value="Genomic_DNA"/>
</dbReference>
<dbReference type="InterPro" id="IPR007290">
    <property type="entry name" value="Arv1"/>
</dbReference>
<evidence type="ECO:0000313" key="12">
    <source>
        <dbReference type="Proteomes" id="UP000095085"/>
    </source>
</evidence>
<accession>A0A1E4RG44</accession>
<evidence type="ECO:0000256" key="1">
    <source>
        <dbReference type="ARBA" id="ARBA00004477"/>
    </source>
</evidence>
<comment type="subcellular location">
    <subcellularLocation>
        <location evidence="1 10">Endoplasmic reticulum membrane</location>
        <topology evidence="1 10">Multi-pass membrane protein</topology>
    </subcellularLocation>
    <subcellularLocation>
        <location evidence="10">Golgi apparatus membrane</location>
        <topology evidence="10">Multi-pass membrane protein</topology>
    </subcellularLocation>
</comment>
<dbReference type="AlphaFoldDB" id="A0A1E4RG44"/>
<comment type="function">
    <text evidence="10">Mediator of sterol homeostasis involved in sterol uptake, trafficking and distribution into membranes.</text>
</comment>
<dbReference type="GO" id="GO:0032541">
    <property type="term" value="C:cortical endoplasmic reticulum"/>
    <property type="evidence" value="ECO:0007669"/>
    <property type="project" value="TreeGrafter"/>
</dbReference>
<gene>
    <name evidence="11" type="ORF">HYPBUDRAFT_142547</name>
</gene>
<keyword evidence="9 10" id="KW-0472">Membrane</keyword>
<evidence type="ECO:0000313" key="11">
    <source>
        <dbReference type="EMBL" id="ODV66191.1"/>
    </source>
</evidence>
<proteinExistence type="inferred from homology"/>
<dbReference type="Proteomes" id="UP000095085">
    <property type="component" value="Unassembled WGS sequence"/>
</dbReference>
<keyword evidence="4 10" id="KW-0812">Transmembrane</keyword>
<keyword evidence="8 10" id="KW-0443">Lipid metabolism</keyword>
<sequence>MICIECTYPDLQNLYSKFKSNYIKLTLCPRCGKVADKYIEYDNVLLFIDILLLKPQAYRHLAYNVAESELLKDSITSINYTNLSQDGSTTISDLTKSFNRYKNLIRFMTMTILFEVYLIWAYEEKNKAHSLALTYILQKKVHQQYCFFILKQLVDQFLFCTSVYILYKKWFNWDKKVNKNINSAFQLSYHLLVLLLTIFISSSIKTFPIIMLIWPYDKTSISATLTKVAGLLNTTEALRINASSSYPFTLSIVILSALFQFICSRLILGLGIAYTSKTIHFKDILIDEFWEFSDLRNLYDRIIEYIQS</sequence>